<dbReference type="SMART" id="SM00491">
    <property type="entry name" value="HELICc2"/>
    <property type="match status" value="1"/>
</dbReference>
<evidence type="ECO:0000256" key="10">
    <source>
        <dbReference type="HAMAP-Rule" id="MF_02206"/>
    </source>
</evidence>
<dbReference type="Proteomes" id="UP000050865">
    <property type="component" value="Unassembled WGS sequence"/>
</dbReference>
<feature type="binding site" evidence="10">
    <location>
        <begin position="278"/>
        <end position="285"/>
    </location>
    <ligand>
        <name>ATP</name>
        <dbReference type="ChEBI" id="CHEBI:30616"/>
    </ligand>
</feature>
<keyword evidence="14" id="KW-1185">Reference proteome</keyword>
<name>A0A0R2FAT2_9LACO</name>
<dbReference type="GO" id="GO:0016818">
    <property type="term" value="F:hydrolase activity, acting on acid anhydrides, in phosphorus-containing anhydrides"/>
    <property type="evidence" value="ECO:0007669"/>
    <property type="project" value="InterPro"/>
</dbReference>
<evidence type="ECO:0000256" key="8">
    <source>
        <dbReference type="ARBA" id="ARBA00022840"/>
    </source>
</evidence>
<evidence type="ECO:0000256" key="4">
    <source>
        <dbReference type="ARBA" id="ARBA00022722"/>
    </source>
</evidence>
<gene>
    <name evidence="10 11" type="primary">dinG</name>
    <name evidence="13" type="ORF">FC75_GL000405</name>
</gene>
<dbReference type="InterPro" id="IPR006555">
    <property type="entry name" value="ATP-dep_Helicase_C"/>
</dbReference>
<dbReference type="Gene3D" id="3.30.420.10">
    <property type="entry name" value="Ribonuclease H-like superfamily/Ribonuclease H"/>
    <property type="match status" value="1"/>
</dbReference>
<dbReference type="PANTHER" id="PTHR30231:SF41">
    <property type="entry name" value="DNA POLYMERASE III SUBUNIT EPSILON"/>
    <property type="match status" value="1"/>
</dbReference>
<evidence type="ECO:0000256" key="2">
    <source>
        <dbReference type="ARBA" id="ARBA00022695"/>
    </source>
</evidence>
<dbReference type="GO" id="GO:0005524">
    <property type="term" value="F:ATP binding"/>
    <property type="evidence" value="ECO:0007669"/>
    <property type="project" value="UniProtKB-UniRule"/>
</dbReference>
<dbReference type="EC" id="3.1.-.-" evidence="10 11"/>
<evidence type="ECO:0000313" key="14">
    <source>
        <dbReference type="Proteomes" id="UP000050865"/>
    </source>
</evidence>
<evidence type="ECO:0000256" key="9">
    <source>
        <dbReference type="ARBA" id="ARBA00022932"/>
    </source>
</evidence>
<proteinExistence type="inferred from homology"/>
<keyword evidence="9" id="KW-0239">DNA-directed DNA polymerase</keyword>
<dbReference type="PANTHER" id="PTHR30231">
    <property type="entry name" value="DNA POLYMERASE III SUBUNIT EPSILON"/>
    <property type="match status" value="1"/>
</dbReference>
<keyword evidence="5 10" id="KW-0547">Nucleotide-binding</keyword>
<dbReference type="FunFam" id="3.30.420.10:FF:000045">
    <property type="entry name" value="3'-5' exonuclease DinG"/>
    <property type="match status" value="1"/>
</dbReference>
<dbReference type="InterPro" id="IPR006054">
    <property type="entry name" value="DnaQ"/>
</dbReference>
<evidence type="ECO:0000256" key="11">
    <source>
        <dbReference type="RuleBase" id="RU364106"/>
    </source>
</evidence>
<evidence type="ECO:0000256" key="7">
    <source>
        <dbReference type="ARBA" id="ARBA00022839"/>
    </source>
</evidence>
<dbReference type="GO" id="GO:0003677">
    <property type="term" value="F:DNA binding"/>
    <property type="evidence" value="ECO:0007669"/>
    <property type="project" value="InterPro"/>
</dbReference>
<dbReference type="STRING" id="1423730.FC75_GL000405"/>
<evidence type="ECO:0000256" key="3">
    <source>
        <dbReference type="ARBA" id="ARBA00022705"/>
    </source>
</evidence>
<dbReference type="Gene3D" id="3.40.50.300">
    <property type="entry name" value="P-loop containing nucleotide triphosphate hydrolases"/>
    <property type="match status" value="2"/>
</dbReference>
<dbReference type="GO" id="GO:0005829">
    <property type="term" value="C:cytosol"/>
    <property type="evidence" value="ECO:0007669"/>
    <property type="project" value="TreeGrafter"/>
</dbReference>
<reference evidence="13 14" key="1">
    <citation type="journal article" date="2015" name="Genome Announc.">
        <title>Expanding the biotechnology potential of lactobacilli through comparative genomics of 213 strains and associated genera.</title>
        <authorList>
            <person name="Sun Z."/>
            <person name="Harris H.M."/>
            <person name="McCann A."/>
            <person name="Guo C."/>
            <person name="Argimon S."/>
            <person name="Zhang W."/>
            <person name="Yang X."/>
            <person name="Jeffery I.B."/>
            <person name="Cooney J.C."/>
            <person name="Kagawa T.F."/>
            <person name="Liu W."/>
            <person name="Song Y."/>
            <person name="Salvetti E."/>
            <person name="Wrobel A."/>
            <person name="Rasinkangas P."/>
            <person name="Parkhill J."/>
            <person name="Rea M.C."/>
            <person name="O'Sullivan O."/>
            <person name="Ritari J."/>
            <person name="Douillard F.P."/>
            <person name="Paul Ross R."/>
            <person name="Yang R."/>
            <person name="Briner A.E."/>
            <person name="Felis G.E."/>
            <person name="de Vos W.M."/>
            <person name="Barrangou R."/>
            <person name="Klaenhammer T.R."/>
            <person name="Caufield P.W."/>
            <person name="Cui Y."/>
            <person name="Zhang H."/>
            <person name="O'Toole P.W."/>
        </authorList>
    </citation>
    <scope>NUCLEOTIDE SEQUENCE [LARGE SCALE GENOMIC DNA]</scope>
    <source>
        <strain evidence="13 14">DSM 22697</strain>
    </source>
</reference>
<dbReference type="InterPro" id="IPR013520">
    <property type="entry name" value="Ribonucl_H"/>
</dbReference>
<dbReference type="InterPro" id="IPR012337">
    <property type="entry name" value="RNaseH-like_sf"/>
</dbReference>
<dbReference type="InterPro" id="IPR014013">
    <property type="entry name" value="Helic_SF1/SF2_ATP-bd_DinG/Rad3"/>
</dbReference>
<dbReference type="GO" id="GO:0008408">
    <property type="term" value="F:3'-5' exonuclease activity"/>
    <property type="evidence" value="ECO:0007669"/>
    <property type="project" value="UniProtKB-UniRule"/>
</dbReference>
<dbReference type="NCBIfam" id="TIGR00573">
    <property type="entry name" value="dnaq"/>
    <property type="match status" value="1"/>
</dbReference>
<dbReference type="AlphaFoldDB" id="A0A0R2FAT2"/>
<accession>A0A0R2FAT2</accession>
<keyword evidence="6 10" id="KW-0378">Hydrolase</keyword>
<dbReference type="PATRIC" id="fig|1423730.4.peg.423"/>
<protein>
    <recommendedName>
        <fullName evidence="10 11">3'-5' exonuclease DinG</fullName>
        <ecNumber evidence="10 11">3.1.-.-</ecNumber>
    </recommendedName>
</protein>
<dbReference type="PROSITE" id="PS51193">
    <property type="entry name" value="HELICASE_ATP_BIND_2"/>
    <property type="match status" value="1"/>
</dbReference>
<dbReference type="SMART" id="SM00487">
    <property type="entry name" value="DEXDc"/>
    <property type="match status" value="1"/>
</dbReference>
<sequence>MHMQGDTVYAVIDLETTGTERDSDRIIQFGCAVMQGGHIISTMSQMINPDRPVPAAIQQLTGIHPADLTAAPYFADVAAKIRDLIADTVIVAHNVNFDYPFLSHALTLAGQQPLTNPAVDTVELAQLLLPTQASYRLSDLTAALGITHDHPHRADSDAISTAKLLWRLRAVFQALPSATQRSLSRHGAFLLRDTGHFLSDAVTSDRPLPDQLEQVGELVIRRPRPAEPEAGQAVYPADATAKKALLRPRFRFRQVQARMMDLIHDNAVGPQKPLMIEAGTGAGKSLGYLLPYAYLADPKHQLVVTTHTTVLQTQLVAKELQSVRELTGLTLPAVLLKSPRHYLDLAKFAASLQLPRPNRQTRLLQLKIIVWLTQTETGDLDELQLTNYHAPLFARIQATGDERLAVRGPYADADFLVRLKAKMRQAAIIVTNHAYLARHFQALPESCHYLVVDEAQHFADTTAEAFSRTLDLGKLRRRLGQLLTFIEGQHGEGLSQLVGDSSNLTYQLSRAITASEALQGQIEHLQDRLYRHTFAPTAHPSGRVSQTLDPAGIAWLNEELAGPLTAFRRQLPALLTTVTAVAQTVQTQHSHFGTAPVLEGLAGLLSALQRQSDRLGQLDISALAKAQVVVSLTLANQNDRLSLAVTWTRFAAGAIIQDELSRFTAPVFVGATLTVGRKFDFLAAQLGYQDFPEAQTLRLRSPFHYKQQAQAFLASDAPNAQDLPTDVYADYLARAIAQLADNRHQTLVLFTSLKMIEKVFARLSAMPIAGRKELLAQGVTGTASRIAKRFAVGDQTLLLGAASFFEGVDYPDKQLEQVILTRLPFDNPERPEVKAREQALTARGEDPFAADMLPRAILRFRQSFGRLIRTERDRGVFVVLDPRLGTTAYGRQMAKSLPNLKPMSLPLAELVPLAAAWLDHTIINKEAHDAQ</sequence>
<evidence type="ECO:0000313" key="13">
    <source>
        <dbReference type="EMBL" id="KRN25490.1"/>
    </source>
</evidence>
<evidence type="ECO:0000259" key="12">
    <source>
        <dbReference type="PROSITE" id="PS51193"/>
    </source>
</evidence>
<evidence type="ECO:0000256" key="5">
    <source>
        <dbReference type="ARBA" id="ARBA00022741"/>
    </source>
</evidence>
<dbReference type="Pfam" id="PF00929">
    <property type="entry name" value="RNase_T"/>
    <property type="match status" value="1"/>
</dbReference>
<dbReference type="GO" id="GO:0004386">
    <property type="term" value="F:helicase activity"/>
    <property type="evidence" value="ECO:0007669"/>
    <property type="project" value="UniProtKB-KW"/>
</dbReference>
<keyword evidence="8 10" id="KW-0067">ATP-binding</keyword>
<comment type="similarity">
    <text evidence="10 11">Belongs to the helicase family. DinG subfamily. Type 2 sub-subfamily.</text>
</comment>
<keyword evidence="1" id="KW-0808">Transferase</keyword>
<evidence type="ECO:0000256" key="1">
    <source>
        <dbReference type="ARBA" id="ARBA00022679"/>
    </source>
</evidence>
<keyword evidence="7 10" id="KW-0269">Exonuclease</keyword>
<dbReference type="InterPro" id="IPR014001">
    <property type="entry name" value="Helicase_ATP-bd"/>
</dbReference>
<feature type="short sequence motif" description="DEAH box" evidence="10">
    <location>
        <begin position="453"/>
        <end position="456"/>
    </location>
</feature>
<keyword evidence="2" id="KW-0548">Nucleotidyltransferase</keyword>
<keyword evidence="3" id="KW-0235">DNA replication</keyword>
<keyword evidence="13" id="KW-0347">Helicase</keyword>
<dbReference type="EMBL" id="AYZJ01000010">
    <property type="protein sequence ID" value="KRN25490.1"/>
    <property type="molecule type" value="Genomic_DNA"/>
</dbReference>
<dbReference type="GO" id="GO:0045004">
    <property type="term" value="P:DNA replication proofreading"/>
    <property type="evidence" value="ECO:0007669"/>
    <property type="project" value="TreeGrafter"/>
</dbReference>
<dbReference type="InterPro" id="IPR036397">
    <property type="entry name" value="RNaseH_sf"/>
</dbReference>
<dbReference type="GO" id="GO:0003887">
    <property type="term" value="F:DNA-directed DNA polymerase activity"/>
    <property type="evidence" value="ECO:0007669"/>
    <property type="project" value="UniProtKB-KW"/>
</dbReference>
<dbReference type="NCBIfam" id="TIGR01407">
    <property type="entry name" value="dinG_rel"/>
    <property type="match status" value="1"/>
</dbReference>
<dbReference type="SUPFAM" id="SSF53098">
    <property type="entry name" value="Ribonuclease H-like"/>
    <property type="match status" value="1"/>
</dbReference>
<dbReference type="CDD" id="cd06127">
    <property type="entry name" value="DEDDh"/>
    <property type="match status" value="1"/>
</dbReference>
<evidence type="ECO:0000256" key="6">
    <source>
        <dbReference type="ARBA" id="ARBA00022801"/>
    </source>
</evidence>
<organism evidence="13 14">
    <name type="scientific">Lacticaseibacillus camelliae DSM 22697 = JCM 13995</name>
    <dbReference type="NCBI Taxonomy" id="1423730"/>
    <lineage>
        <taxon>Bacteria</taxon>
        <taxon>Bacillati</taxon>
        <taxon>Bacillota</taxon>
        <taxon>Bacilli</taxon>
        <taxon>Lactobacillales</taxon>
        <taxon>Lactobacillaceae</taxon>
        <taxon>Lacticaseibacillus</taxon>
    </lineage>
</organism>
<dbReference type="InterPro" id="IPR027417">
    <property type="entry name" value="P-loop_NTPase"/>
</dbReference>
<dbReference type="Pfam" id="PF13307">
    <property type="entry name" value="Helicase_C_2"/>
    <property type="match status" value="1"/>
</dbReference>
<dbReference type="SUPFAM" id="SSF52540">
    <property type="entry name" value="P-loop containing nucleoside triphosphate hydrolases"/>
    <property type="match status" value="2"/>
</dbReference>
<feature type="domain" description="Helicase ATP-binding" evidence="12">
    <location>
        <begin position="242"/>
        <end position="511"/>
    </location>
</feature>
<dbReference type="InterPro" id="IPR006310">
    <property type="entry name" value="DinG"/>
</dbReference>
<keyword evidence="4 10" id="KW-0540">Nuclease</keyword>
<comment type="function">
    <text evidence="10 11">3'-5' exonuclease.</text>
</comment>
<comment type="caution">
    <text evidence="13">The sequence shown here is derived from an EMBL/GenBank/DDBJ whole genome shotgun (WGS) entry which is preliminary data.</text>
</comment>
<dbReference type="SMART" id="SM00479">
    <property type="entry name" value="EXOIII"/>
    <property type="match status" value="1"/>
</dbReference>
<dbReference type="HAMAP" id="MF_02206">
    <property type="entry name" value="DinG_exonucl"/>
    <property type="match status" value="1"/>
</dbReference>